<feature type="domain" description="Tc1-like transposase DDE" evidence="1">
    <location>
        <begin position="84"/>
        <end position="154"/>
    </location>
</feature>
<dbReference type="Proteomes" id="UP001314205">
    <property type="component" value="Unassembled WGS sequence"/>
</dbReference>
<dbReference type="InterPro" id="IPR038717">
    <property type="entry name" value="Tc1-like_DDE_dom"/>
</dbReference>
<proteinExistence type="predicted"/>
<evidence type="ECO:0000259" key="1">
    <source>
        <dbReference type="Pfam" id="PF13358"/>
    </source>
</evidence>
<keyword evidence="3" id="KW-1185">Reference proteome</keyword>
<dbReference type="InterPro" id="IPR052709">
    <property type="entry name" value="Transposase-MT_Hybrid"/>
</dbReference>
<evidence type="ECO:0000313" key="2">
    <source>
        <dbReference type="EMBL" id="CAK1594747.1"/>
    </source>
</evidence>
<dbReference type="PANTHER" id="PTHR46060">
    <property type="entry name" value="MARINER MOS1 TRANSPOSASE-LIKE PROTEIN"/>
    <property type="match status" value="1"/>
</dbReference>
<gene>
    <name evidence="2" type="ORF">PARMNEM_LOCUS14330</name>
</gene>
<comment type="caution">
    <text evidence="2">The sequence shown here is derived from an EMBL/GenBank/DDBJ whole genome shotgun (WGS) entry which is preliminary data.</text>
</comment>
<evidence type="ECO:0000313" key="3">
    <source>
        <dbReference type="Proteomes" id="UP001314205"/>
    </source>
</evidence>
<organism evidence="2 3">
    <name type="scientific">Parnassius mnemosyne</name>
    <name type="common">clouded apollo</name>
    <dbReference type="NCBI Taxonomy" id="213953"/>
    <lineage>
        <taxon>Eukaryota</taxon>
        <taxon>Metazoa</taxon>
        <taxon>Ecdysozoa</taxon>
        <taxon>Arthropoda</taxon>
        <taxon>Hexapoda</taxon>
        <taxon>Insecta</taxon>
        <taxon>Pterygota</taxon>
        <taxon>Neoptera</taxon>
        <taxon>Endopterygota</taxon>
        <taxon>Lepidoptera</taxon>
        <taxon>Glossata</taxon>
        <taxon>Ditrysia</taxon>
        <taxon>Papilionoidea</taxon>
        <taxon>Papilionidae</taxon>
        <taxon>Parnassiinae</taxon>
        <taxon>Parnassini</taxon>
        <taxon>Parnassius</taxon>
        <taxon>Driopa</taxon>
    </lineage>
</organism>
<reference evidence="2 3" key="1">
    <citation type="submission" date="2023-11" db="EMBL/GenBank/DDBJ databases">
        <authorList>
            <person name="Hedman E."/>
            <person name="Englund M."/>
            <person name="Stromberg M."/>
            <person name="Nyberg Akerstrom W."/>
            <person name="Nylinder S."/>
            <person name="Jareborg N."/>
            <person name="Kallberg Y."/>
            <person name="Kronander E."/>
        </authorList>
    </citation>
    <scope>NUCLEOTIDE SEQUENCE [LARGE SCALE GENOMIC DNA]</scope>
</reference>
<protein>
    <recommendedName>
        <fullName evidence="1">Tc1-like transposase DDE domain-containing protein</fullName>
    </recommendedName>
</protein>
<name>A0AAV1LKD6_9NEOP</name>
<dbReference type="PANTHER" id="PTHR46060:SF1">
    <property type="entry name" value="MARINER MOS1 TRANSPOSASE-LIKE PROTEIN"/>
    <property type="match status" value="1"/>
</dbReference>
<dbReference type="Gene3D" id="3.30.420.10">
    <property type="entry name" value="Ribonuclease H-like superfamily/Ribonuclease H"/>
    <property type="match status" value="2"/>
</dbReference>
<dbReference type="AlphaFoldDB" id="A0AAV1LKD6"/>
<sequence length="199" mass="23624">MHEQLGVKKLFSRWIPHSLCEEQKAARVTWCVRTLERFHAGSSNSVYNIVSGDESWIYAYEPETKNQSRVWVFENELKPTKIVVSELRKENCNRRIILHHDNASSHTAHRTKEFLEQENIKLLDHPPYSPDLSPNDFYTFPKIKKKLRGHRFSSPEEAVDAYKTAILETPTSEWNGCFNNWFRRMEKCVKFRGEYFEKQ</sequence>
<dbReference type="EMBL" id="CAVLGL010000090">
    <property type="protein sequence ID" value="CAK1594747.1"/>
    <property type="molecule type" value="Genomic_DNA"/>
</dbReference>
<dbReference type="Pfam" id="PF13358">
    <property type="entry name" value="DDE_3"/>
    <property type="match status" value="1"/>
</dbReference>
<dbReference type="GO" id="GO:0003676">
    <property type="term" value="F:nucleic acid binding"/>
    <property type="evidence" value="ECO:0007669"/>
    <property type="project" value="InterPro"/>
</dbReference>
<dbReference type="InterPro" id="IPR036397">
    <property type="entry name" value="RNaseH_sf"/>
</dbReference>
<accession>A0AAV1LKD6</accession>